<dbReference type="Proteomes" id="UP000294581">
    <property type="component" value="Unassembled WGS sequence"/>
</dbReference>
<proteinExistence type="predicted"/>
<keyword evidence="2" id="KW-0812">Transmembrane</keyword>
<accession>A0A4R8LVF4</accession>
<feature type="compositionally biased region" description="Basic and acidic residues" evidence="1">
    <location>
        <begin position="113"/>
        <end position="132"/>
    </location>
</feature>
<evidence type="ECO:0000256" key="2">
    <source>
        <dbReference type="SAM" id="Phobius"/>
    </source>
</evidence>
<keyword evidence="4" id="KW-1185">Reference proteome</keyword>
<dbReference type="PANTHER" id="PTHR31446:SF2">
    <property type="entry name" value="ACID PHOSPHATASE_VANADIUM-DEPENDENT HALOPEROXIDASE-RELATED PROTEIN"/>
    <property type="match status" value="1"/>
</dbReference>
<keyword evidence="2" id="KW-0472">Membrane</keyword>
<evidence type="ECO:0000256" key="1">
    <source>
        <dbReference type="SAM" id="MobiDB-lite"/>
    </source>
</evidence>
<comment type="caution">
    <text evidence="3">The sequence shown here is derived from an EMBL/GenBank/DDBJ whole genome shotgun (WGS) entry which is preliminary data.</text>
</comment>
<protein>
    <recommendedName>
        <fullName evidence="5">Divergent PAP2 family protein</fullName>
    </recommendedName>
</protein>
<dbReference type="EMBL" id="SORF01000001">
    <property type="protein sequence ID" value="TDY51112.1"/>
    <property type="molecule type" value="Genomic_DNA"/>
</dbReference>
<evidence type="ECO:0000313" key="4">
    <source>
        <dbReference type="Proteomes" id="UP000294581"/>
    </source>
</evidence>
<feature type="transmembrane region" description="Helical" evidence="2">
    <location>
        <begin position="12"/>
        <end position="31"/>
    </location>
</feature>
<feature type="region of interest" description="Disordered" evidence="1">
    <location>
        <begin position="113"/>
        <end position="133"/>
    </location>
</feature>
<dbReference type="AlphaFoldDB" id="A0A4R8LVF4"/>
<keyword evidence="2" id="KW-1133">Transmembrane helix</keyword>
<sequence length="184" mass="20196">MLHVWSDMWAAPLVAMIVAQLLKPVFIMIQMRTWDWRQVRNSGGMPSSHTAAVIALAAELWMHSGGSDPVLGIGFFVAAVVMYDAAGVRWQTGRQAAVLNRLLRDLRGQHLLEHNGEGGEQHPRDALHKPSPGERVAGIRPLSVVKVPWWLIDWPVLNEQVGHKPIEILGGIVVGVIVAIALHG</sequence>
<reference evidence="3 4" key="1">
    <citation type="submission" date="2019-03" db="EMBL/GenBank/DDBJ databases">
        <title>Genomic Encyclopedia of Type Strains, Phase IV (KMG-IV): sequencing the most valuable type-strain genomes for metagenomic binning, comparative biology and taxonomic classification.</title>
        <authorList>
            <person name="Goeker M."/>
        </authorList>
    </citation>
    <scope>NUCLEOTIDE SEQUENCE [LARGE SCALE GENOMIC DNA]</scope>
    <source>
        <strain evidence="3 4">DSM 17974</strain>
    </source>
</reference>
<dbReference type="PANTHER" id="PTHR31446">
    <property type="entry name" value="ACID PHOSPHATASE/VANADIUM-DEPENDENT HALOPEROXIDASE-RELATED PROTEIN"/>
    <property type="match status" value="1"/>
</dbReference>
<dbReference type="OrthoDB" id="9792681at2"/>
<name>A0A4R8LVF4_9BACL</name>
<dbReference type="Pfam" id="PF02681">
    <property type="entry name" value="DUF212"/>
    <property type="match status" value="1"/>
</dbReference>
<organism evidence="3 4">
    <name type="scientific">Alicyclobacillus sacchari</name>
    <dbReference type="NCBI Taxonomy" id="392010"/>
    <lineage>
        <taxon>Bacteria</taxon>
        <taxon>Bacillati</taxon>
        <taxon>Bacillota</taxon>
        <taxon>Bacilli</taxon>
        <taxon>Bacillales</taxon>
        <taxon>Alicyclobacillaceae</taxon>
        <taxon>Alicyclobacillus</taxon>
    </lineage>
</organism>
<gene>
    <name evidence="3" type="ORF">C7445_101104</name>
</gene>
<evidence type="ECO:0000313" key="3">
    <source>
        <dbReference type="EMBL" id="TDY51112.1"/>
    </source>
</evidence>
<dbReference type="InterPro" id="IPR003832">
    <property type="entry name" value="DUF212"/>
</dbReference>
<evidence type="ECO:0008006" key="5">
    <source>
        <dbReference type="Google" id="ProtNLM"/>
    </source>
</evidence>